<feature type="region of interest" description="Disordered" evidence="1">
    <location>
        <begin position="1"/>
        <end position="54"/>
    </location>
</feature>
<comment type="caution">
    <text evidence="2">The sequence shown here is derived from an EMBL/GenBank/DDBJ whole genome shotgun (WGS) entry which is preliminary data.</text>
</comment>
<name>A0A5M3N8L7_CONPW</name>
<evidence type="ECO:0008006" key="4">
    <source>
        <dbReference type="Google" id="ProtNLM"/>
    </source>
</evidence>
<sequence>MGGFHKDYPRQAADNRELQSCSDTATSGDELYGLTRTPSLHRGATLGPPARRRHPGLHVNVKRARQLDPNKGRCMITGRCTNVVSCHMLSLDTDDKTLTQLEWAWGLGWRRLDVTSPYSTLFVGAEWKALFDSRDWCLIPDLSVLHALDLLTEDRTANRPFRLNKVLRSRSLFKYYFVANSSLEDAIITVESAHRSFALPTELSHVSWSENRQNVHLWLAHVIREVADTGWESITLNDEQVANYLAEAEPVFAPPAEDDWRNWRPRWDRQKVTRNDSRRFSSNDWAALEFRVYLPVS</sequence>
<proteinExistence type="predicted"/>
<protein>
    <recommendedName>
        <fullName evidence="4">HNH nuclease domain-containing protein</fullName>
    </recommendedName>
</protein>
<evidence type="ECO:0000313" key="3">
    <source>
        <dbReference type="Proteomes" id="UP000053558"/>
    </source>
</evidence>
<feature type="compositionally biased region" description="Polar residues" evidence="1">
    <location>
        <begin position="18"/>
        <end position="27"/>
    </location>
</feature>
<dbReference type="AlphaFoldDB" id="A0A5M3N8L7"/>
<dbReference type="RefSeq" id="XP_007763768.1">
    <property type="nucleotide sequence ID" value="XM_007765578.1"/>
</dbReference>
<dbReference type="GeneID" id="19202568"/>
<dbReference type="KEGG" id="cput:CONPUDRAFT_149230"/>
<reference evidence="3" key="1">
    <citation type="journal article" date="2012" name="Science">
        <title>The Paleozoic origin of enzymatic lignin decomposition reconstructed from 31 fungal genomes.</title>
        <authorList>
            <person name="Floudas D."/>
            <person name="Binder M."/>
            <person name="Riley R."/>
            <person name="Barry K."/>
            <person name="Blanchette R.A."/>
            <person name="Henrissat B."/>
            <person name="Martinez A.T."/>
            <person name="Otillar R."/>
            <person name="Spatafora J.W."/>
            <person name="Yadav J.S."/>
            <person name="Aerts A."/>
            <person name="Benoit I."/>
            <person name="Boyd A."/>
            <person name="Carlson A."/>
            <person name="Copeland A."/>
            <person name="Coutinho P.M."/>
            <person name="de Vries R.P."/>
            <person name="Ferreira P."/>
            <person name="Findley K."/>
            <person name="Foster B."/>
            <person name="Gaskell J."/>
            <person name="Glotzer D."/>
            <person name="Gorecki P."/>
            <person name="Heitman J."/>
            <person name="Hesse C."/>
            <person name="Hori C."/>
            <person name="Igarashi K."/>
            <person name="Jurgens J.A."/>
            <person name="Kallen N."/>
            <person name="Kersten P."/>
            <person name="Kohler A."/>
            <person name="Kuees U."/>
            <person name="Kumar T.K.A."/>
            <person name="Kuo A."/>
            <person name="LaButti K."/>
            <person name="Larrondo L.F."/>
            <person name="Lindquist E."/>
            <person name="Ling A."/>
            <person name="Lombard V."/>
            <person name="Lucas S."/>
            <person name="Lundell T."/>
            <person name="Martin R."/>
            <person name="McLaughlin D.J."/>
            <person name="Morgenstern I."/>
            <person name="Morin E."/>
            <person name="Murat C."/>
            <person name="Nagy L.G."/>
            <person name="Nolan M."/>
            <person name="Ohm R.A."/>
            <person name="Patyshakuliyeva A."/>
            <person name="Rokas A."/>
            <person name="Ruiz-Duenas F.J."/>
            <person name="Sabat G."/>
            <person name="Salamov A."/>
            <person name="Samejima M."/>
            <person name="Schmutz J."/>
            <person name="Slot J.C."/>
            <person name="St John F."/>
            <person name="Stenlid J."/>
            <person name="Sun H."/>
            <person name="Sun S."/>
            <person name="Syed K."/>
            <person name="Tsang A."/>
            <person name="Wiebenga A."/>
            <person name="Young D."/>
            <person name="Pisabarro A."/>
            <person name="Eastwood D.C."/>
            <person name="Martin F."/>
            <person name="Cullen D."/>
            <person name="Grigoriev I.V."/>
            <person name="Hibbett D.S."/>
        </authorList>
    </citation>
    <scope>NUCLEOTIDE SEQUENCE [LARGE SCALE GENOMIC DNA]</scope>
    <source>
        <strain evidence="3">RWD-64-598 SS2</strain>
    </source>
</reference>
<feature type="compositionally biased region" description="Basic and acidic residues" evidence="1">
    <location>
        <begin position="1"/>
        <end position="17"/>
    </location>
</feature>
<evidence type="ECO:0000313" key="2">
    <source>
        <dbReference type="EMBL" id="EIW87201.1"/>
    </source>
</evidence>
<keyword evidence="3" id="KW-1185">Reference proteome</keyword>
<dbReference type="Proteomes" id="UP000053558">
    <property type="component" value="Unassembled WGS sequence"/>
</dbReference>
<gene>
    <name evidence="2" type="ORF">CONPUDRAFT_149230</name>
</gene>
<dbReference type="EMBL" id="JH711573">
    <property type="protein sequence ID" value="EIW87201.1"/>
    <property type="molecule type" value="Genomic_DNA"/>
</dbReference>
<dbReference type="OrthoDB" id="2661828at2759"/>
<organism evidence="2 3">
    <name type="scientific">Coniophora puteana (strain RWD-64-598)</name>
    <name type="common">Brown rot fungus</name>
    <dbReference type="NCBI Taxonomy" id="741705"/>
    <lineage>
        <taxon>Eukaryota</taxon>
        <taxon>Fungi</taxon>
        <taxon>Dikarya</taxon>
        <taxon>Basidiomycota</taxon>
        <taxon>Agaricomycotina</taxon>
        <taxon>Agaricomycetes</taxon>
        <taxon>Agaricomycetidae</taxon>
        <taxon>Boletales</taxon>
        <taxon>Coniophorineae</taxon>
        <taxon>Coniophoraceae</taxon>
        <taxon>Coniophora</taxon>
    </lineage>
</organism>
<evidence type="ECO:0000256" key="1">
    <source>
        <dbReference type="SAM" id="MobiDB-lite"/>
    </source>
</evidence>
<accession>A0A5M3N8L7</accession>